<dbReference type="Proteomes" id="UP000308652">
    <property type="component" value="Unassembled WGS sequence"/>
</dbReference>
<dbReference type="GO" id="GO:0004497">
    <property type="term" value="F:monooxygenase activity"/>
    <property type="evidence" value="ECO:0007669"/>
    <property type="project" value="UniProtKB-KW"/>
</dbReference>
<keyword evidence="6 8" id="KW-0408">Iron</keyword>
<keyword evidence="10" id="KW-0812">Transmembrane</keyword>
<dbReference type="EMBL" id="ML213625">
    <property type="protein sequence ID" value="TFK35054.1"/>
    <property type="molecule type" value="Genomic_DNA"/>
</dbReference>
<evidence type="ECO:0000313" key="12">
    <source>
        <dbReference type="Proteomes" id="UP000308652"/>
    </source>
</evidence>
<comment type="similarity">
    <text evidence="2 9">Belongs to the cytochrome P450 family.</text>
</comment>
<dbReference type="PRINTS" id="PR00463">
    <property type="entry name" value="EP450I"/>
</dbReference>
<evidence type="ECO:0000256" key="5">
    <source>
        <dbReference type="ARBA" id="ARBA00023002"/>
    </source>
</evidence>
<dbReference type="GO" id="GO:0020037">
    <property type="term" value="F:heme binding"/>
    <property type="evidence" value="ECO:0007669"/>
    <property type="project" value="InterPro"/>
</dbReference>
<dbReference type="Pfam" id="PF00067">
    <property type="entry name" value="p450"/>
    <property type="match status" value="1"/>
</dbReference>
<evidence type="ECO:0000256" key="9">
    <source>
        <dbReference type="RuleBase" id="RU000461"/>
    </source>
</evidence>
<evidence type="ECO:0000256" key="2">
    <source>
        <dbReference type="ARBA" id="ARBA00010617"/>
    </source>
</evidence>
<protein>
    <submittedName>
        <fullName evidence="11">Cytochrome P450 monooxygenase pc-3</fullName>
    </submittedName>
</protein>
<reference evidence="11 12" key="1">
    <citation type="journal article" date="2019" name="Nat. Ecol. Evol.">
        <title>Megaphylogeny resolves global patterns of mushroom evolution.</title>
        <authorList>
            <person name="Varga T."/>
            <person name="Krizsan K."/>
            <person name="Foldi C."/>
            <person name="Dima B."/>
            <person name="Sanchez-Garcia M."/>
            <person name="Sanchez-Ramirez S."/>
            <person name="Szollosi G.J."/>
            <person name="Szarkandi J.G."/>
            <person name="Papp V."/>
            <person name="Albert L."/>
            <person name="Andreopoulos W."/>
            <person name="Angelini C."/>
            <person name="Antonin V."/>
            <person name="Barry K.W."/>
            <person name="Bougher N.L."/>
            <person name="Buchanan P."/>
            <person name="Buyck B."/>
            <person name="Bense V."/>
            <person name="Catcheside P."/>
            <person name="Chovatia M."/>
            <person name="Cooper J."/>
            <person name="Damon W."/>
            <person name="Desjardin D."/>
            <person name="Finy P."/>
            <person name="Geml J."/>
            <person name="Haridas S."/>
            <person name="Hughes K."/>
            <person name="Justo A."/>
            <person name="Karasinski D."/>
            <person name="Kautmanova I."/>
            <person name="Kiss B."/>
            <person name="Kocsube S."/>
            <person name="Kotiranta H."/>
            <person name="LaButti K.M."/>
            <person name="Lechner B.E."/>
            <person name="Liimatainen K."/>
            <person name="Lipzen A."/>
            <person name="Lukacs Z."/>
            <person name="Mihaltcheva S."/>
            <person name="Morgado L.N."/>
            <person name="Niskanen T."/>
            <person name="Noordeloos M.E."/>
            <person name="Ohm R.A."/>
            <person name="Ortiz-Santana B."/>
            <person name="Ovrebo C."/>
            <person name="Racz N."/>
            <person name="Riley R."/>
            <person name="Savchenko A."/>
            <person name="Shiryaev A."/>
            <person name="Soop K."/>
            <person name="Spirin V."/>
            <person name="Szebenyi C."/>
            <person name="Tomsovsky M."/>
            <person name="Tulloss R.E."/>
            <person name="Uehling J."/>
            <person name="Grigoriev I.V."/>
            <person name="Vagvolgyi C."/>
            <person name="Papp T."/>
            <person name="Martin F.M."/>
            <person name="Miettinen O."/>
            <person name="Hibbett D.S."/>
            <person name="Nagy L.G."/>
        </authorList>
    </citation>
    <scope>NUCLEOTIDE SEQUENCE [LARGE SCALE GENOMIC DNA]</scope>
    <source>
        <strain evidence="11 12">CBS 166.37</strain>
    </source>
</reference>
<feature type="binding site" description="axial binding residue" evidence="8">
    <location>
        <position position="518"/>
    </location>
    <ligand>
        <name>heme</name>
        <dbReference type="ChEBI" id="CHEBI:30413"/>
    </ligand>
    <ligandPart>
        <name>Fe</name>
        <dbReference type="ChEBI" id="CHEBI:18248"/>
    </ligandPart>
</feature>
<keyword evidence="7 9" id="KW-0503">Monooxygenase</keyword>
<dbReference type="GO" id="GO:0016705">
    <property type="term" value="F:oxidoreductase activity, acting on paired donors, with incorporation or reduction of molecular oxygen"/>
    <property type="evidence" value="ECO:0007669"/>
    <property type="project" value="InterPro"/>
</dbReference>
<keyword evidence="3 8" id="KW-0349">Heme</keyword>
<dbReference type="InterPro" id="IPR047146">
    <property type="entry name" value="Cyt_P450_E_CYP52_fungi"/>
</dbReference>
<sequence>MELPPGPVYLARLLPFFLLPTVLIYGSLKVLHDQGIVSFPTWAIVLLCVVSRPVLFVVGRFYKRFQDRRAAAAVGAVIAPHVEGNYPGGLDLMAAMIKSLKTGYPGDVFDEWRIKYGNTYLLRLPLEERVMTFEPEYVKAILATQFDVFEKGPVSFNMLHSLLGTGVFNSDGEMWKFHRTMTRPFFSRERISDFDVFDTHASDALRQAKQRLSEGYPIDFQASSGDVVARFTLDSATQFLFGCDVRSLSAGLAYPESSPLANSPAFFNHPSNVFVKSFMAGQGKATMRARFGPSWPLREFWKDEIKPDRRVVDKFVEPLLEQAITRKKAKALEKTEIVEDEEALNLLDHLVNHTEDRTILKDELLNLLVAGRDTTASTLTFALYMMAEHPHITRRLRAEILGKVGPTNRPTYDDMRDMRFLRAFINEVLRLYPAVPFDGRTSNRPTVWHTKTLGSQPIYIPADTKCLYSVFIMHRRTDLWGPDAHTFDPDRFLDERVHKYLTPNPFIFCPFNAGPRICLGQQFAYHEASFFLVRLLQQFSSFTLAPEAQPEGSIPPASWASIPGSKGTDKIIPTMHLTMYVKGGLWVRMHEAKDAEVGVL</sequence>
<dbReference type="PRINTS" id="PR00385">
    <property type="entry name" value="P450"/>
</dbReference>
<name>A0A5C3LPQ8_9AGAR</name>
<accession>A0A5C3LPQ8</accession>
<evidence type="ECO:0000256" key="3">
    <source>
        <dbReference type="ARBA" id="ARBA00022617"/>
    </source>
</evidence>
<dbReference type="SUPFAM" id="SSF48264">
    <property type="entry name" value="Cytochrome P450"/>
    <property type="match status" value="1"/>
</dbReference>
<feature type="transmembrane region" description="Helical" evidence="10">
    <location>
        <begin position="40"/>
        <end position="59"/>
    </location>
</feature>
<keyword evidence="4 8" id="KW-0479">Metal-binding</keyword>
<dbReference type="GO" id="GO:0005506">
    <property type="term" value="F:iron ion binding"/>
    <property type="evidence" value="ECO:0007669"/>
    <property type="project" value="InterPro"/>
</dbReference>
<keyword evidence="5 9" id="KW-0560">Oxidoreductase</keyword>
<keyword evidence="10" id="KW-0472">Membrane</keyword>
<evidence type="ECO:0000256" key="10">
    <source>
        <dbReference type="SAM" id="Phobius"/>
    </source>
</evidence>
<feature type="transmembrane region" description="Helical" evidence="10">
    <location>
        <begin position="9"/>
        <end position="28"/>
    </location>
</feature>
<dbReference type="InterPro" id="IPR036396">
    <property type="entry name" value="Cyt_P450_sf"/>
</dbReference>
<evidence type="ECO:0000313" key="11">
    <source>
        <dbReference type="EMBL" id="TFK35054.1"/>
    </source>
</evidence>
<evidence type="ECO:0000256" key="7">
    <source>
        <dbReference type="ARBA" id="ARBA00023033"/>
    </source>
</evidence>
<dbReference type="InterPro" id="IPR002401">
    <property type="entry name" value="Cyt_P450_E_grp-I"/>
</dbReference>
<evidence type="ECO:0000256" key="4">
    <source>
        <dbReference type="ARBA" id="ARBA00022723"/>
    </source>
</evidence>
<dbReference type="InterPro" id="IPR017972">
    <property type="entry name" value="Cyt_P450_CS"/>
</dbReference>
<keyword evidence="12" id="KW-1185">Reference proteome</keyword>
<organism evidence="11 12">
    <name type="scientific">Crucibulum laeve</name>
    <dbReference type="NCBI Taxonomy" id="68775"/>
    <lineage>
        <taxon>Eukaryota</taxon>
        <taxon>Fungi</taxon>
        <taxon>Dikarya</taxon>
        <taxon>Basidiomycota</taxon>
        <taxon>Agaricomycotina</taxon>
        <taxon>Agaricomycetes</taxon>
        <taxon>Agaricomycetidae</taxon>
        <taxon>Agaricales</taxon>
        <taxon>Agaricineae</taxon>
        <taxon>Nidulariaceae</taxon>
        <taxon>Crucibulum</taxon>
    </lineage>
</organism>
<dbReference type="AlphaFoldDB" id="A0A5C3LPQ8"/>
<dbReference type="OrthoDB" id="1470350at2759"/>
<dbReference type="STRING" id="68775.A0A5C3LPQ8"/>
<proteinExistence type="inferred from homology"/>
<evidence type="ECO:0000256" key="1">
    <source>
        <dbReference type="ARBA" id="ARBA00001971"/>
    </source>
</evidence>
<dbReference type="PANTHER" id="PTHR24287:SF1">
    <property type="entry name" value="P450, PUTATIVE (EUROFUNG)-RELATED"/>
    <property type="match status" value="1"/>
</dbReference>
<evidence type="ECO:0000256" key="8">
    <source>
        <dbReference type="PIRSR" id="PIRSR602401-1"/>
    </source>
</evidence>
<comment type="cofactor">
    <cofactor evidence="1 8">
        <name>heme</name>
        <dbReference type="ChEBI" id="CHEBI:30413"/>
    </cofactor>
</comment>
<dbReference type="PROSITE" id="PS00086">
    <property type="entry name" value="CYTOCHROME_P450"/>
    <property type="match status" value="1"/>
</dbReference>
<dbReference type="InterPro" id="IPR001128">
    <property type="entry name" value="Cyt_P450"/>
</dbReference>
<dbReference type="Gene3D" id="1.10.630.10">
    <property type="entry name" value="Cytochrome P450"/>
    <property type="match status" value="1"/>
</dbReference>
<keyword evidence="10" id="KW-1133">Transmembrane helix</keyword>
<gene>
    <name evidence="11" type="ORF">BDQ12DRAFT_655976</name>
</gene>
<dbReference type="CDD" id="cd11063">
    <property type="entry name" value="CYP52"/>
    <property type="match status" value="1"/>
</dbReference>
<dbReference type="PANTHER" id="PTHR24287">
    <property type="entry name" value="P450, PUTATIVE (EUROFUNG)-RELATED"/>
    <property type="match status" value="1"/>
</dbReference>
<evidence type="ECO:0000256" key="6">
    <source>
        <dbReference type="ARBA" id="ARBA00023004"/>
    </source>
</evidence>